<comment type="caution">
    <text evidence="1">The sequence shown here is derived from an EMBL/GenBank/DDBJ whole genome shotgun (WGS) entry which is preliminary data.</text>
</comment>
<name>A0AAV4FS17_9GAST</name>
<evidence type="ECO:0000313" key="1">
    <source>
        <dbReference type="EMBL" id="GFR76019.1"/>
    </source>
</evidence>
<evidence type="ECO:0000313" key="2">
    <source>
        <dbReference type="Proteomes" id="UP000762676"/>
    </source>
</evidence>
<keyword evidence="2" id="KW-1185">Reference proteome</keyword>
<dbReference type="AlphaFoldDB" id="A0AAV4FS17"/>
<reference evidence="1 2" key="1">
    <citation type="journal article" date="2021" name="Elife">
        <title>Chloroplast acquisition without the gene transfer in kleptoplastic sea slugs, Plakobranchus ocellatus.</title>
        <authorList>
            <person name="Maeda T."/>
            <person name="Takahashi S."/>
            <person name="Yoshida T."/>
            <person name="Shimamura S."/>
            <person name="Takaki Y."/>
            <person name="Nagai Y."/>
            <person name="Toyoda A."/>
            <person name="Suzuki Y."/>
            <person name="Arimoto A."/>
            <person name="Ishii H."/>
            <person name="Satoh N."/>
            <person name="Nishiyama T."/>
            <person name="Hasebe M."/>
            <person name="Maruyama T."/>
            <person name="Minagawa J."/>
            <person name="Obokata J."/>
            <person name="Shigenobu S."/>
        </authorList>
    </citation>
    <scope>NUCLEOTIDE SEQUENCE [LARGE SCALE GENOMIC DNA]</scope>
</reference>
<organism evidence="1 2">
    <name type="scientific">Elysia marginata</name>
    <dbReference type="NCBI Taxonomy" id="1093978"/>
    <lineage>
        <taxon>Eukaryota</taxon>
        <taxon>Metazoa</taxon>
        <taxon>Spiralia</taxon>
        <taxon>Lophotrochozoa</taxon>
        <taxon>Mollusca</taxon>
        <taxon>Gastropoda</taxon>
        <taxon>Heterobranchia</taxon>
        <taxon>Euthyneura</taxon>
        <taxon>Panpulmonata</taxon>
        <taxon>Sacoglossa</taxon>
        <taxon>Placobranchoidea</taxon>
        <taxon>Plakobranchidae</taxon>
        <taxon>Elysia</taxon>
    </lineage>
</organism>
<proteinExistence type="predicted"/>
<accession>A0AAV4FS17</accession>
<gene>
    <name evidence="1" type="ORF">ElyMa_005790400</name>
</gene>
<dbReference type="Proteomes" id="UP000762676">
    <property type="component" value="Unassembled WGS sequence"/>
</dbReference>
<protein>
    <submittedName>
        <fullName evidence="1">Uncharacterized protein</fullName>
    </submittedName>
</protein>
<dbReference type="EMBL" id="BMAT01011622">
    <property type="protein sequence ID" value="GFR76019.1"/>
    <property type="molecule type" value="Genomic_DNA"/>
</dbReference>
<sequence length="161" mass="18003">MELFIINVQEQSKPCTLVMELFDALDGLEGITVHTQLPIHPPGRKRAVDYDTCVAFSGPTQGCFKLGEEAMYICKQYRAVKYVHDSSEFYAIYSATHDTCGAWNIVRQLLPAPEELFNCPTRRLVDSQTTRGTLFVDTSKKAALLDAADLSDNGVLRVARR</sequence>